<comment type="function">
    <text evidence="2">Element of the TORC1 signaling pathway that acts as a mediator of diverse signals and that represses RNA polymerase III transcription. Inhibits the de novo assembly of TFIIIB onto DNA.</text>
</comment>
<evidence type="ECO:0000256" key="3">
    <source>
        <dbReference type="SAM" id="MobiDB-lite"/>
    </source>
</evidence>
<dbReference type="Gene3D" id="3.40.1000.50">
    <property type="entry name" value="Repressor of RNA polymerase III transcription Maf1"/>
    <property type="match status" value="1"/>
</dbReference>
<keyword evidence="2" id="KW-0804">Transcription</keyword>
<proteinExistence type="inferred from homology"/>
<evidence type="ECO:0000256" key="1">
    <source>
        <dbReference type="ARBA" id="ARBA00006231"/>
    </source>
</evidence>
<dbReference type="GO" id="GO:0005634">
    <property type="term" value="C:nucleus"/>
    <property type="evidence" value="ECO:0007669"/>
    <property type="project" value="UniProtKB-SubCell"/>
</dbReference>
<keyword evidence="2" id="KW-0539">Nucleus</keyword>
<organism evidence="4 5">
    <name type="scientific">Paramuricea clavata</name>
    <name type="common">Red gorgonian</name>
    <name type="synonym">Violescent sea-whip</name>
    <dbReference type="NCBI Taxonomy" id="317549"/>
    <lineage>
        <taxon>Eukaryota</taxon>
        <taxon>Metazoa</taxon>
        <taxon>Cnidaria</taxon>
        <taxon>Anthozoa</taxon>
        <taxon>Octocorallia</taxon>
        <taxon>Malacalcyonacea</taxon>
        <taxon>Plexauridae</taxon>
        <taxon>Paramuricea</taxon>
    </lineage>
</organism>
<dbReference type="Proteomes" id="UP001152795">
    <property type="component" value="Unassembled WGS sequence"/>
</dbReference>
<protein>
    <recommendedName>
        <fullName evidence="2">Repressor of RNA polymerase III transcription MAF1</fullName>
    </recommendedName>
</protein>
<dbReference type="PIRSF" id="PIRSF037240">
    <property type="entry name" value="RNA_polIII_Trep_MAF1"/>
    <property type="match status" value="1"/>
</dbReference>
<dbReference type="InterPro" id="IPR015257">
    <property type="entry name" value="Maf1"/>
</dbReference>
<dbReference type="Pfam" id="PF09174">
    <property type="entry name" value="Maf1"/>
    <property type="match status" value="1"/>
</dbReference>
<dbReference type="OrthoDB" id="277029at2759"/>
<sequence>MKLLENAVFESLTNTLLVQARAMRIDGRIESYSCKMAGNDKKLYKMLNQEGQSPSDLQALSPPQTGQPSSISPKRSMYYGSYENEMADACSRKMLFYLISTLNASFQPDYDFSNAKSEEFSREPNLQLVIDAIDSGLSGVLEESYCQFKHKLWNAIEAEIQLADCIVYSYNPDLNSDPYGEEGCLWSFNYFFYNKKMKRIVFFTCRGMCLSAHDPMNESDEELEFEMDPLVESDYSQDTERLTPMMVA</sequence>
<comment type="subcellular location">
    <subcellularLocation>
        <location evidence="2">Nucleus</location>
    </subcellularLocation>
</comment>
<accession>A0A7D9I085</accession>
<name>A0A7D9I085_PARCT</name>
<dbReference type="AlphaFoldDB" id="A0A7D9I085"/>
<keyword evidence="5" id="KW-1185">Reference proteome</keyword>
<dbReference type="PANTHER" id="PTHR22504:SF0">
    <property type="entry name" value="REPRESSOR OF RNA POLYMERASE III TRANSCRIPTION MAF1 HOMOLOG"/>
    <property type="match status" value="1"/>
</dbReference>
<gene>
    <name evidence="4" type="ORF">PACLA_8A044958</name>
</gene>
<reference evidence="4" key="1">
    <citation type="submission" date="2020-04" db="EMBL/GenBank/DDBJ databases">
        <authorList>
            <person name="Alioto T."/>
            <person name="Alioto T."/>
            <person name="Gomez Garrido J."/>
        </authorList>
    </citation>
    <scope>NUCLEOTIDE SEQUENCE</scope>
    <source>
        <strain evidence="4">A484AB</strain>
    </source>
</reference>
<keyword evidence="2" id="KW-0678">Repressor</keyword>
<evidence type="ECO:0000256" key="2">
    <source>
        <dbReference type="PIRNR" id="PIRNR037240"/>
    </source>
</evidence>
<evidence type="ECO:0000313" key="5">
    <source>
        <dbReference type="Proteomes" id="UP001152795"/>
    </source>
</evidence>
<dbReference type="EMBL" id="CACRXK020003175">
    <property type="protein sequence ID" value="CAB3997746.1"/>
    <property type="molecule type" value="Genomic_DNA"/>
</dbReference>
<comment type="similarity">
    <text evidence="1 2">Belongs to the MAF1 family.</text>
</comment>
<feature type="region of interest" description="Disordered" evidence="3">
    <location>
        <begin position="53"/>
        <end position="74"/>
    </location>
</feature>
<dbReference type="GO" id="GO:0016480">
    <property type="term" value="P:negative regulation of transcription by RNA polymerase III"/>
    <property type="evidence" value="ECO:0007669"/>
    <property type="project" value="UniProtKB-UniRule"/>
</dbReference>
<feature type="compositionally biased region" description="Polar residues" evidence="3">
    <location>
        <begin position="53"/>
        <end position="73"/>
    </location>
</feature>
<keyword evidence="2" id="KW-0805">Transcription regulation</keyword>
<dbReference type="InterPro" id="IPR038564">
    <property type="entry name" value="Maf1_sf"/>
</dbReference>
<dbReference type="GO" id="GO:0000994">
    <property type="term" value="F:RNA polymerase III core binding"/>
    <property type="evidence" value="ECO:0007669"/>
    <property type="project" value="TreeGrafter"/>
</dbReference>
<evidence type="ECO:0000313" key="4">
    <source>
        <dbReference type="EMBL" id="CAB3997746.1"/>
    </source>
</evidence>
<dbReference type="FunFam" id="3.40.1000.50:FF:000003">
    <property type="entry name" value="Repressor of RNA polymerase III transcription MAF1"/>
    <property type="match status" value="1"/>
</dbReference>
<comment type="caution">
    <text evidence="4">The sequence shown here is derived from an EMBL/GenBank/DDBJ whole genome shotgun (WGS) entry which is preliminary data.</text>
</comment>
<dbReference type="PANTHER" id="PTHR22504">
    <property type="entry name" value="REPRESSOR OF RNA POLYMERASE III TRANSCRIPTION MAF1"/>
    <property type="match status" value="1"/>
</dbReference>